<reference evidence="11 12" key="1">
    <citation type="submission" date="2025-04" db="UniProtKB">
        <authorList>
            <consortium name="RefSeq"/>
        </authorList>
    </citation>
    <scope>IDENTIFICATION</scope>
    <source>
        <tissue evidence="11 12">Gonads</tissue>
    </source>
</reference>
<dbReference type="GeneID" id="106158054"/>
<dbReference type="RefSeq" id="XP_013389346.1">
    <property type="nucleotide sequence ID" value="XM_013533892.1"/>
</dbReference>
<dbReference type="SUPFAM" id="SSF81321">
    <property type="entry name" value="Family A G protein-coupled receptor-like"/>
    <property type="match status" value="1"/>
</dbReference>
<dbReference type="Proteomes" id="UP000085678">
    <property type="component" value="Unplaced"/>
</dbReference>
<gene>
    <name evidence="11 12 13 14 15" type="primary">LOC106158054</name>
</gene>
<evidence type="ECO:0000256" key="7">
    <source>
        <dbReference type="RuleBase" id="RU000688"/>
    </source>
</evidence>
<dbReference type="PRINTS" id="PR00237">
    <property type="entry name" value="GPCRRHODOPSN"/>
</dbReference>
<evidence type="ECO:0000256" key="2">
    <source>
        <dbReference type="ARBA" id="ARBA00022475"/>
    </source>
</evidence>
<dbReference type="PANTHER" id="PTHR24241:SF83">
    <property type="entry name" value="G-PROTEIN COUPLED RECEPTOR 150-RELATED"/>
    <property type="match status" value="1"/>
</dbReference>
<feature type="domain" description="G-protein coupled receptors family 1 profile" evidence="9">
    <location>
        <begin position="53"/>
        <end position="324"/>
    </location>
</feature>
<feature type="transmembrane region" description="Helical" evidence="8">
    <location>
        <begin position="116"/>
        <end position="134"/>
    </location>
</feature>
<comment type="similarity">
    <text evidence="7">Belongs to the G-protein coupled receptor 1 family.</text>
</comment>
<evidence type="ECO:0000256" key="8">
    <source>
        <dbReference type="SAM" id="Phobius"/>
    </source>
</evidence>
<dbReference type="RefSeq" id="XP_013389349.1">
    <property type="nucleotide sequence ID" value="XM_013533895.1"/>
</dbReference>
<dbReference type="GO" id="GO:0004930">
    <property type="term" value="F:G protein-coupled receptor activity"/>
    <property type="evidence" value="ECO:0007669"/>
    <property type="project" value="UniProtKB-KW"/>
</dbReference>
<dbReference type="OrthoDB" id="5987909at2759"/>
<dbReference type="InterPro" id="IPR000276">
    <property type="entry name" value="GPCR_Rhodpsn"/>
</dbReference>
<keyword evidence="7" id="KW-0297">G-protein coupled receptor</keyword>
<feature type="transmembrane region" description="Helical" evidence="8">
    <location>
        <begin position="40"/>
        <end position="62"/>
    </location>
</feature>
<keyword evidence="2" id="KW-1003">Cell membrane</keyword>
<evidence type="ECO:0000256" key="6">
    <source>
        <dbReference type="ARBA" id="ARBA00023170"/>
    </source>
</evidence>
<protein>
    <submittedName>
        <fullName evidence="11 12">Cephalotocin receptor 2</fullName>
    </submittedName>
</protein>
<evidence type="ECO:0000259" key="9">
    <source>
        <dbReference type="PROSITE" id="PS50262"/>
    </source>
</evidence>
<dbReference type="GO" id="GO:0042277">
    <property type="term" value="F:peptide binding"/>
    <property type="evidence" value="ECO:0007669"/>
    <property type="project" value="TreeGrafter"/>
</dbReference>
<keyword evidence="10" id="KW-1185">Reference proteome</keyword>
<feature type="transmembrane region" description="Helical" evidence="8">
    <location>
        <begin position="150"/>
        <end position="172"/>
    </location>
</feature>
<evidence type="ECO:0000313" key="11">
    <source>
        <dbReference type="RefSeq" id="XP_013389346.1"/>
    </source>
</evidence>
<comment type="subcellular location">
    <subcellularLocation>
        <location evidence="1">Cell membrane</location>
        <topology evidence="1">Multi-pass membrane protein</topology>
    </subcellularLocation>
</comment>
<dbReference type="Gene3D" id="1.20.1070.10">
    <property type="entry name" value="Rhodopsin 7-helix transmembrane proteins"/>
    <property type="match status" value="1"/>
</dbReference>
<dbReference type="RefSeq" id="XP_013389350.1">
    <property type="nucleotide sequence ID" value="XM_013533896.1"/>
</dbReference>
<evidence type="ECO:0000313" key="15">
    <source>
        <dbReference type="RefSeq" id="XP_013389350.1"/>
    </source>
</evidence>
<dbReference type="PROSITE" id="PS00237">
    <property type="entry name" value="G_PROTEIN_RECEP_F1_1"/>
    <property type="match status" value="1"/>
</dbReference>
<evidence type="ECO:0000313" key="13">
    <source>
        <dbReference type="RefSeq" id="XP_013389348.1"/>
    </source>
</evidence>
<dbReference type="Pfam" id="PF00001">
    <property type="entry name" value="7tm_1"/>
    <property type="match status" value="1"/>
</dbReference>
<dbReference type="PANTHER" id="PTHR24241">
    <property type="entry name" value="NEUROPEPTIDE RECEPTOR-RELATED G-PROTEIN COUPLED RECEPTOR"/>
    <property type="match status" value="1"/>
</dbReference>
<feature type="transmembrane region" description="Helical" evidence="8">
    <location>
        <begin position="304"/>
        <end position="327"/>
    </location>
</feature>
<accession>A0A1S3HUX2</accession>
<keyword evidence="7" id="KW-0807">Transducer</keyword>
<feature type="transmembrane region" description="Helical" evidence="8">
    <location>
        <begin position="74"/>
        <end position="96"/>
    </location>
</feature>
<name>A0A1S3HUX2_LINAN</name>
<organism evidence="10 11">
    <name type="scientific">Lingula anatina</name>
    <name type="common">Brachiopod</name>
    <name type="synonym">Lingula unguis</name>
    <dbReference type="NCBI Taxonomy" id="7574"/>
    <lineage>
        <taxon>Eukaryota</taxon>
        <taxon>Metazoa</taxon>
        <taxon>Spiralia</taxon>
        <taxon>Lophotrochozoa</taxon>
        <taxon>Brachiopoda</taxon>
        <taxon>Linguliformea</taxon>
        <taxon>Lingulata</taxon>
        <taxon>Lingulida</taxon>
        <taxon>Linguloidea</taxon>
        <taxon>Lingulidae</taxon>
        <taxon>Lingula</taxon>
    </lineage>
</organism>
<sequence length="386" mass="43391">MNLTSLVVEVNASEGNSGNNSDGSDTLSPSDAVFHVASRVISLLVFIIVGTIGCVAAFTWLWCQRRRKSRVNRLILHVTLADWLVIDVCCVSQFIWESIPEREWLAGEFMCRFIKFLQGFSMMASSAMLLVLAFDRHQAIRSPLRRHNPVWVTAAIGWGAAALLSLPQLFLFHMRDDDGISRCENQFRYKPKWHRQAYVTFVSLVVFFIPLLLLLFCYLSIFLKISRKANQQRLPQKPAKIVHQPDRKSDRVYLQSTPSTSIEKAKTKTLIMTIVIVAVFILCSTPYHVMEMIVTYITANVDPIWYGIFGSAAVANSVVNPYIFLIFNAKCTQKSSSGVRARTGSNTTRSTFFTRGSVNRGSPPVAYSRVELGKMPITASAMSDQN</sequence>
<dbReference type="KEGG" id="lak:106158054"/>
<dbReference type="RefSeq" id="XP_013389347.1">
    <property type="nucleotide sequence ID" value="XM_013533893.1"/>
</dbReference>
<dbReference type="RefSeq" id="XP_013389348.1">
    <property type="nucleotide sequence ID" value="XM_013533894.1"/>
</dbReference>
<keyword evidence="4 8" id="KW-1133">Transmembrane helix</keyword>
<dbReference type="InterPro" id="IPR017452">
    <property type="entry name" value="GPCR_Rhodpsn_7TM"/>
</dbReference>
<evidence type="ECO:0000313" key="12">
    <source>
        <dbReference type="RefSeq" id="XP_013389347.1"/>
    </source>
</evidence>
<keyword evidence="3 7" id="KW-0812">Transmembrane</keyword>
<keyword evidence="5 8" id="KW-0472">Membrane</keyword>
<evidence type="ECO:0000256" key="3">
    <source>
        <dbReference type="ARBA" id="ARBA00022692"/>
    </source>
</evidence>
<keyword evidence="6 7" id="KW-0675">Receptor</keyword>
<proteinExistence type="inferred from homology"/>
<dbReference type="AlphaFoldDB" id="A0A1S3HUX2"/>
<evidence type="ECO:0000256" key="5">
    <source>
        <dbReference type="ARBA" id="ARBA00023136"/>
    </source>
</evidence>
<evidence type="ECO:0000313" key="14">
    <source>
        <dbReference type="RefSeq" id="XP_013389349.1"/>
    </source>
</evidence>
<dbReference type="GO" id="GO:0032870">
    <property type="term" value="P:cellular response to hormone stimulus"/>
    <property type="evidence" value="ECO:0007669"/>
    <property type="project" value="TreeGrafter"/>
</dbReference>
<dbReference type="PROSITE" id="PS50262">
    <property type="entry name" value="G_PROTEIN_RECEP_F1_2"/>
    <property type="match status" value="1"/>
</dbReference>
<feature type="transmembrane region" description="Helical" evidence="8">
    <location>
        <begin position="269"/>
        <end position="289"/>
    </location>
</feature>
<dbReference type="GO" id="GO:0005886">
    <property type="term" value="C:plasma membrane"/>
    <property type="evidence" value="ECO:0007669"/>
    <property type="project" value="UniProtKB-SubCell"/>
</dbReference>
<feature type="transmembrane region" description="Helical" evidence="8">
    <location>
        <begin position="197"/>
        <end position="223"/>
    </location>
</feature>
<evidence type="ECO:0000256" key="4">
    <source>
        <dbReference type="ARBA" id="ARBA00022989"/>
    </source>
</evidence>
<evidence type="ECO:0000256" key="1">
    <source>
        <dbReference type="ARBA" id="ARBA00004651"/>
    </source>
</evidence>
<dbReference type="STRING" id="7574.A0A1S3HUX2"/>
<evidence type="ECO:0000313" key="10">
    <source>
        <dbReference type="Proteomes" id="UP000085678"/>
    </source>
</evidence>